<comment type="caution">
    <text evidence="13">The sequence shown here is derived from an EMBL/GenBank/DDBJ whole genome shotgun (WGS) entry which is preliminary data.</text>
</comment>
<comment type="function">
    <text evidence="10 11">Phosphorylation of dTMP to form dTDP in both de novo and salvage pathways of dTTP synthesis.</text>
</comment>
<feature type="domain" description="Thymidylate kinase-like" evidence="12">
    <location>
        <begin position="8"/>
        <end position="200"/>
    </location>
</feature>
<organism evidence="13 14">
    <name type="scientific">Apilactobacillus kunkeei</name>
    <dbReference type="NCBI Taxonomy" id="148814"/>
    <lineage>
        <taxon>Bacteria</taxon>
        <taxon>Bacillati</taxon>
        <taxon>Bacillota</taxon>
        <taxon>Bacilli</taxon>
        <taxon>Lactobacillales</taxon>
        <taxon>Lactobacillaceae</taxon>
        <taxon>Apilactobacillus</taxon>
    </lineage>
</organism>
<reference evidence="13 14" key="1">
    <citation type="journal article" date="2015" name="Genome Biol. Evol.">
        <title>Functionally Structured Genomes in Lactobacillus kunkeei Colonizing the Honey Crop and Food Products of Honeybees and Stingless Bees.</title>
        <authorList>
            <person name="Tamarit D."/>
            <person name="Ellegaard K.M."/>
            <person name="Wikander J."/>
            <person name="Olofsson T."/>
            <person name="Vasquez A."/>
            <person name="Andersson S.G."/>
        </authorList>
    </citation>
    <scope>NUCLEOTIDE SEQUENCE [LARGE SCALE GENOMIC DNA]</scope>
    <source>
        <strain evidence="13 14">LAla</strain>
    </source>
</reference>
<sequence length="214" mass="24187">MAGKFITFEGTDGAGKTTILNMVLDYLKEEMGDKLVTSREPGGNPIAESIREVILDRKNVDMDKRTEALLYAAARRQNIEQTVKPAIADNKLVICDRYLDSSIAYQGGGREIGEDAINEMNQFATEGFLPDLTIYFNLPVEEGLKRIAKNRSEEEVDRLDVETIDFHNRVHAAYQRLAKSNPKRIKSVDATQSIDAVYQNVLEILQPYLNEFKK</sequence>
<name>A0A0N0CTX7_9LACO</name>
<dbReference type="EC" id="2.7.4.9" evidence="2 11"/>
<dbReference type="HAMAP" id="MF_00165">
    <property type="entry name" value="Thymidylate_kinase"/>
    <property type="match status" value="1"/>
</dbReference>
<dbReference type="InterPro" id="IPR018095">
    <property type="entry name" value="Thymidylate_kin_CS"/>
</dbReference>
<keyword evidence="8 11" id="KW-0067">ATP-binding</keyword>
<proteinExistence type="inferred from homology"/>
<accession>A0A0N0CTX7</accession>
<dbReference type="InterPro" id="IPR039430">
    <property type="entry name" value="Thymidylate_kin-like_dom"/>
</dbReference>
<evidence type="ECO:0000256" key="7">
    <source>
        <dbReference type="ARBA" id="ARBA00022777"/>
    </source>
</evidence>
<protein>
    <recommendedName>
        <fullName evidence="3 11">Thymidylate kinase</fullName>
        <ecNumber evidence="2 11">2.7.4.9</ecNumber>
    </recommendedName>
    <alternativeName>
        <fullName evidence="11">dTMP kinase</fullName>
    </alternativeName>
</protein>
<dbReference type="PANTHER" id="PTHR10344">
    <property type="entry name" value="THYMIDYLATE KINASE"/>
    <property type="match status" value="1"/>
</dbReference>
<dbReference type="PATRIC" id="fig|148814.9.peg.384"/>
<gene>
    <name evidence="11 13" type="primary">tmk</name>
    <name evidence="13" type="ORF">RZ72_09040</name>
</gene>
<dbReference type="GO" id="GO:0005524">
    <property type="term" value="F:ATP binding"/>
    <property type="evidence" value="ECO:0007669"/>
    <property type="project" value="UniProtKB-UniRule"/>
</dbReference>
<dbReference type="PANTHER" id="PTHR10344:SF4">
    <property type="entry name" value="UMP-CMP KINASE 2, MITOCHONDRIAL"/>
    <property type="match status" value="1"/>
</dbReference>
<evidence type="ECO:0000256" key="4">
    <source>
        <dbReference type="ARBA" id="ARBA00022679"/>
    </source>
</evidence>
<evidence type="ECO:0000256" key="3">
    <source>
        <dbReference type="ARBA" id="ARBA00017144"/>
    </source>
</evidence>
<dbReference type="RefSeq" id="WP_053796351.1">
    <property type="nucleotide sequence ID" value="NZ_JXCZ01000010.1"/>
</dbReference>
<evidence type="ECO:0000256" key="8">
    <source>
        <dbReference type="ARBA" id="ARBA00022840"/>
    </source>
</evidence>
<dbReference type="InterPro" id="IPR018094">
    <property type="entry name" value="Thymidylate_kinase"/>
</dbReference>
<dbReference type="GO" id="GO:0004798">
    <property type="term" value="F:dTMP kinase activity"/>
    <property type="evidence" value="ECO:0007669"/>
    <property type="project" value="UniProtKB-UniRule"/>
</dbReference>
<dbReference type="Gene3D" id="3.40.50.300">
    <property type="entry name" value="P-loop containing nucleotide triphosphate hydrolases"/>
    <property type="match status" value="1"/>
</dbReference>
<dbReference type="EMBL" id="JXCZ01000010">
    <property type="protein sequence ID" value="KOY79525.1"/>
    <property type="molecule type" value="Genomic_DNA"/>
</dbReference>
<evidence type="ECO:0000256" key="11">
    <source>
        <dbReference type="HAMAP-Rule" id="MF_00165"/>
    </source>
</evidence>
<dbReference type="GO" id="GO:0006235">
    <property type="term" value="P:dTTP biosynthetic process"/>
    <property type="evidence" value="ECO:0007669"/>
    <property type="project" value="UniProtKB-UniRule"/>
</dbReference>
<dbReference type="InterPro" id="IPR027417">
    <property type="entry name" value="P-loop_NTPase"/>
</dbReference>
<dbReference type="NCBIfam" id="TIGR00041">
    <property type="entry name" value="DTMP_kinase"/>
    <property type="match status" value="1"/>
</dbReference>
<dbReference type="Proteomes" id="UP000037749">
    <property type="component" value="Unassembled WGS sequence"/>
</dbReference>
<keyword evidence="7 11" id="KW-0418">Kinase</keyword>
<feature type="binding site" evidence="11">
    <location>
        <begin position="10"/>
        <end position="17"/>
    </location>
    <ligand>
        <name>ATP</name>
        <dbReference type="ChEBI" id="CHEBI:30616"/>
    </ligand>
</feature>
<keyword evidence="4 11" id="KW-0808">Transferase</keyword>
<evidence type="ECO:0000313" key="14">
    <source>
        <dbReference type="Proteomes" id="UP000037749"/>
    </source>
</evidence>
<dbReference type="CDD" id="cd01672">
    <property type="entry name" value="TMPK"/>
    <property type="match status" value="1"/>
</dbReference>
<dbReference type="PROSITE" id="PS01331">
    <property type="entry name" value="THYMIDYLATE_KINASE"/>
    <property type="match status" value="1"/>
</dbReference>
<evidence type="ECO:0000256" key="5">
    <source>
        <dbReference type="ARBA" id="ARBA00022727"/>
    </source>
</evidence>
<dbReference type="GO" id="GO:0005829">
    <property type="term" value="C:cytosol"/>
    <property type="evidence" value="ECO:0007669"/>
    <property type="project" value="TreeGrafter"/>
</dbReference>
<evidence type="ECO:0000259" key="12">
    <source>
        <dbReference type="Pfam" id="PF02223"/>
    </source>
</evidence>
<dbReference type="SUPFAM" id="SSF52540">
    <property type="entry name" value="P-loop containing nucleoside triphosphate hydrolases"/>
    <property type="match status" value="1"/>
</dbReference>
<dbReference type="Pfam" id="PF02223">
    <property type="entry name" value="Thymidylate_kin"/>
    <property type="match status" value="1"/>
</dbReference>
<keyword evidence="5 11" id="KW-0545">Nucleotide biosynthesis</keyword>
<evidence type="ECO:0000256" key="2">
    <source>
        <dbReference type="ARBA" id="ARBA00012980"/>
    </source>
</evidence>
<comment type="catalytic activity">
    <reaction evidence="9 11">
        <text>dTMP + ATP = dTDP + ADP</text>
        <dbReference type="Rhea" id="RHEA:13517"/>
        <dbReference type="ChEBI" id="CHEBI:30616"/>
        <dbReference type="ChEBI" id="CHEBI:58369"/>
        <dbReference type="ChEBI" id="CHEBI:63528"/>
        <dbReference type="ChEBI" id="CHEBI:456216"/>
        <dbReference type="EC" id="2.7.4.9"/>
    </reaction>
</comment>
<keyword evidence="6 11" id="KW-0547">Nucleotide-binding</keyword>
<dbReference type="GO" id="GO:0006227">
    <property type="term" value="P:dUDP biosynthetic process"/>
    <property type="evidence" value="ECO:0007669"/>
    <property type="project" value="TreeGrafter"/>
</dbReference>
<evidence type="ECO:0000256" key="10">
    <source>
        <dbReference type="ARBA" id="ARBA00057735"/>
    </source>
</evidence>
<evidence type="ECO:0000256" key="6">
    <source>
        <dbReference type="ARBA" id="ARBA00022741"/>
    </source>
</evidence>
<dbReference type="FunFam" id="3.40.50.300:FF:000225">
    <property type="entry name" value="Thymidylate kinase"/>
    <property type="match status" value="1"/>
</dbReference>
<dbReference type="GO" id="GO:0006233">
    <property type="term" value="P:dTDP biosynthetic process"/>
    <property type="evidence" value="ECO:0007669"/>
    <property type="project" value="InterPro"/>
</dbReference>
<dbReference type="AlphaFoldDB" id="A0A0N0CTX7"/>
<evidence type="ECO:0000256" key="1">
    <source>
        <dbReference type="ARBA" id="ARBA00009776"/>
    </source>
</evidence>
<evidence type="ECO:0000256" key="9">
    <source>
        <dbReference type="ARBA" id="ARBA00048743"/>
    </source>
</evidence>
<comment type="similarity">
    <text evidence="1 11">Belongs to the thymidylate kinase family.</text>
</comment>
<evidence type="ECO:0000313" key="13">
    <source>
        <dbReference type="EMBL" id="KOY79525.1"/>
    </source>
</evidence>